<gene>
    <name evidence="3" type="ORF">QBC46DRAFT_393911</name>
</gene>
<dbReference type="InterPro" id="IPR002347">
    <property type="entry name" value="SDR_fam"/>
</dbReference>
<evidence type="ECO:0000313" key="4">
    <source>
        <dbReference type="Proteomes" id="UP001303473"/>
    </source>
</evidence>
<evidence type="ECO:0000256" key="2">
    <source>
        <dbReference type="ARBA" id="ARBA00023002"/>
    </source>
</evidence>
<dbReference type="GO" id="GO:0016491">
    <property type="term" value="F:oxidoreductase activity"/>
    <property type="evidence" value="ECO:0007669"/>
    <property type="project" value="UniProtKB-KW"/>
</dbReference>
<evidence type="ECO:0000256" key="1">
    <source>
        <dbReference type="ARBA" id="ARBA00006484"/>
    </source>
</evidence>
<dbReference type="Gene3D" id="3.40.50.720">
    <property type="entry name" value="NAD(P)-binding Rossmann-like Domain"/>
    <property type="match status" value="1"/>
</dbReference>
<dbReference type="PANTHER" id="PTHR24320">
    <property type="entry name" value="RETINOL DEHYDROGENASE"/>
    <property type="match status" value="1"/>
</dbReference>
<dbReference type="EMBL" id="MU853868">
    <property type="protein sequence ID" value="KAK3936927.1"/>
    <property type="molecule type" value="Genomic_DNA"/>
</dbReference>
<sequence length="323" mass="35021">MKVSEYDPSKNVPDLSGKVILVTGGTAGIGKELLVHLVTHNPSHLFFTGRNSLAAASVISALHNLSATVPVTFLECDLGRVSTVQSAVSKFLSTFSSPDSSQTPRLDVLVCNAGIMAVPSAVTSDGHEIQFGTNFFGHAALIHLLLPTLLQTAATPGSDVRLLMATSQGYGLHPRGGILFDTLHTQQKERNTWVKYGQAKLAAVLWAREMNRRYPQIRTVSVHPGVINTALVGNLSRVNRAIVYGTNLFSMISPQEGAYNLAWCATANRETLEGGAYYEPVGNKTKLRRDGMNDELAGKLWEWTEKELDKFGIKGQDSQEATV</sequence>
<dbReference type="InterPro" id="IPR036291">
    <property type="entry name" value="NAD(P)-bd_dom_sf"/>
</dbReference>
<evidence type="ECO:0000313" key="3">
    <source>
        <dbReference type="EMBL" id="KAK3936927.1"/>
    </source>
</evidence>
<dbReference type="PRINTS" id="PR00081">
    <property type="entry name" value="GDHRDH"/>
</dbReference>
<protein>
    <recommendedName>
        <fullName evidence="5">Oxidoreductase</fullName>
    </recommendedName>
</protein>
<name>A0AAN6N3X3_9PEZI</name>
<reference evidence="4" key="1">
    <citation type="journal article" date="2023" name="Mol. Phylogenet. Evol.">
        <title>Genome-scale phylogeny and comparative genomics of the fungal order Sordariales.</title>
        <authorList>
            <person name="Hensen N."/>
            <person name="Bonometti L."/>
            <person name="Westerberg I."/>
            <person name="Brannstrom I.O."/>
            <person name="Guillou S."/>
            <person name="Cros-Aarteil S."/>
            <person name="Calhoun S."/>
            <person name="Haridas S."/>
            <person name="Kuo A."/>
            <person name="Mondo S."/>
            <person name="Pangilinan J."/>
            <person name="Riley R."/>
            <person name="LaButti K."/>
            <person name="Andreopoulos B."/>
            <person name="Lipzen A."/>
            <person name="Chen C."/>
            <person name="Yan M."/>
            <person name="Daum C."/>
            <person name="Ng V."/>
            <person name="Clum A."/>
            <person name="Steindorff A."/>
            <person name="Ohm R.A."/>
            <person name="Martin F."/>
            <person name="Silar P."/>
            <person name="Natvig D.O."/>
            <person name="Lalanne C."/>
            <person name="Gautier V."/>
            <person name="Ament-Velasquez S.L."/>
            <person name="Kruys A."/>
            <person name="Hutchinson M.I."/>
            <person name="Powell A.J."/>
            <person name="Barry K."/>
            <person name="Miller A.N."/>
            <person name="Grigoriev I.V."/>
            <person name="Debuchy R."/>
            <person name="Gladieux P."/>
            <person name="Hiltunen Thoren M."/>
            <person name="Johannesson H."/>
        </authorList>
    </citation>
    <scope>NUCLEOTIDE SEQUENCE [LARGE SCALE GENOMIC DNA]</scope>
    <source>
        <strain evidence="4">CBS 340.73</strain>
    </source>
</reference>
<accession>A0AAN6N3X3</accession>
<organism evidence="3 4">
    <name type="scientific">Diplogelasinospora grovesii</name>
    <dbReference type="NCBI Taxonomy" id="303347"/>
    <lineage>
        <taxon>Eukaryota</taxon>
        <taxon>Fungi</taxon>
        <taxon>Dikarya</taxon>
        <taxon>Ascomycota</taxon>
        <taxon>Pezizomycotina</taxon>
        <taxon>Sordariomycetes</taxon>
        <taxon>Sordariomycetidae</taxon>
        <taxon>Sordariales</taxon>
        <taxon>Diplogelasinosporaceae</taxon>
        <taxon>Diplogelasinospora</taxon>
    </lineage>
</organism>
<evidence type="ECO:0008006" key="5">
    <source>
        <dbReference type="Google" id="ProtNLM"/>
    </source>
</evidence>
<dbReference type="PANTHER" id="PTHR24320:SF154">
    <property type="entry name" value="OXIDOREDUCTASE, SHORT-CHAIN DEHYDROGENASE_REDUCTASE FAMILY (AFU_ORTHOLOGUE AFUA_2G04560)"/>
    <property type="match status" value="1"/>
</dbReference>
<proteinExistence type="inferred from homology"/>
<comment type="caution">
    <text evidence="3">The sequence shown here is derived from an EMBL/GenBank/DDBJ whole genome shotgun (WGS) entry which is preliminary data.</text>
</comment>
<dbReference type="Pfam" id="PF00106">
    <property type="entry name" value="adh_short"/>
    <property type="match status" value="1"/>
</dbReference>
<keyword evidence="4" id="KW-1185">Reference proteome</keyword>
<dbReference type="AlphaFoldDB" id="A0AAN6N3X3"/>
<keyword evidence="2" id="KW-0560">Oxidoreductase</keyword>
<dbReference type="Proteomes" id="UP001303473">
    <property type="component" value="Unassembled WGS sequence"/>
</dbReference>
<comment type="similarity">
    <text evidence="1">Belongs to the short-chain dehydrogenases/reductases (SDR) family.</text>
</comment>
<dbReference type="SUPFAM" id="SSF51735">
    <property type="entry name" value="NAD(P)-binding Rossmann-fold domains"/>
    <property type="match status" value="1"/>
</dbReference>